<evidence type="ECO:0000313" key="2">
    <source>
        <dbReference type="Proteomes" id="UP000183945"/>
    </source>
</evidence>
<dbReference type="AlphaFoldDB" id="A0A1M5C4M7"/>
<reference evidence="2" key="1">
    <citation type="submission" date="2016-11" db="EMBL/GenBank/DDBJ databases">
        <authorList>
            <person name="Varghese N."/>
            <person name="Submissions S."/>
        </authorList>
    </citation>
    <scope>NUCLEOTIDE SEQUENCE [LARGE SCALE GENOMIC DNA]</scope>
    <source>
        <strain evidence="2">DSM 24579</strain>
    </source>
</reference>
<accession>A0A1M5C4M7</accession>
<gene>
    <name evidence="1" type="ORF">SAMN05444483_101332</name>
</gene>
<proteinExistence type="predicted"/>
<sequence length="44" mass="5424">MHFKTYVKIKNHKYAQPKKSKHNWCIVMTLDFKNIFCDSKTKHR</sequence>
<organism evidence="1 2">
    <name type="scientific">Salegentibacter echinorum</name>
    <dbReference type="NCBI Taxonomy" id="1073325"/>
    <lineage>
        <taxon>Bacteria</taxon>
        <taxon>Pseudomonadati</taxon>
        <taxon>Bacteroidota</taxon>
        <taxon>Flavobacteriia</taxon>
        <taxon>Flavobacteriales</taxon>
        <taxon>Flavobacteriaceae</taxon>
        <taxon>Salegentibacter</taxon>
    </lineage>
</organism>
<name>A0A1M5C4M7_SALEC</name>
<dbReference type="Proteomes" id="UP000183945">
    <property type="component" value="Unassembled WGS sequence"/>
</dbReference>
<keyword evidence="2" id="KW-1185">Reference proteome</keyword>
<evidence type="ECO:0000313" key="1">
    <source>
        <dbReference type="EMBL" id="SHF49547.1"/>
    </source>
</evidence>
<protein>
    <submittedName>
        <fullName evidence="1">Uncharacterized protein</fullName>
    </submittedName>
</protein>
<dbReference type="EMBL" id="FQVT01000001">
    <property type="protein sequence ID" value="SHF49547.1"/>
    <property type="molecule type" value="Genomic_DNA"/>
</dbReference>